<dbReference type="InterPro" id="IPR050713">
    <property type="entry name" value="RTP_Phos/Ushers"/>
</dbReference>
<dbReference type="InterPro" id="IPR003961">
    <property type="entry name" value="FN3_dom"/>
</dbReference>
<name>A0A914H1T8_GLORO</name>
<dbReference type="CDD" id="cd00063">
    <property type="entry name" value="FN3"/>
    <property type="match status" value="2"/>
</dbReference>
<dbReference type="SUPFAM" id="SSF49265">
    <property type="entry name" value="Fibronectin type III"/>
    <property type="match status" value="2"/>
</dbReference>
<feature type="region of interest" description="Disordered" evidence="2">
    <location>
        <begin position="1"/>
        <end position="38"/>
    </location>
</feature>
<protein>
    <submittedName>
        <fullName evidence="6">Fibronectin type-III domain-containing protein</fullName>
    </submittedName>
</protein>
<evidence type="ECO:0000259" key="4">
    <source>
        <dbReference type="PROSITE" id="PS50853"/>
    </source>
</evidence>
<dbReference type="Pfam" id="PF00041">
    <property type="entry name" value="fn3"/>
    <property type="match status" value="2"/>
</dbReference>
<evidence type="ECO:0000313" key="6">
    <source>
        <dbReference type="WBParaSite" id="Gr19_v10_g12885.t1"/>
    </source>
</evidence>
<keyword evidence="5" id="KW-1185">Reference proteome</keyword>
<accession>A0A914H1T8</accession>
<evidence type="ECO:0000256" key="2">
    <source>
        <dbReference type="SAM" id="MobiDB-lite"/>
    </source>
</evidence>
<keyword evidence="3" id="KW-0812">Transmembrane</keyword>
<feature type="region of interest" description="Disordered" evidence="2">
    <location>
        <begin position="443"/>
        <end position="473"/>
    </location>
</feature>
<dbReference type="PANTHER" id="PTHR46957:SF3">
    <property type="entry name" value="CYTOKINE RECEPTOR"/>
    <property type="match status" value="1"/>
</dbReference>
<dbReference type="AlphaFoldDB" id="A0A914H1T8"/>
<organism evidence="5 6">
    <name type="scientific">Globodera rostochiensis</name>
    <name type="common">Golden nematode worm</name>
    <name type="synonym">Heterodera rostochiensis</name>
    <dbReference type="NCBI Taxonomy" id="31243"/>
    <lineage>
        <taxon>Eukaryota</taxon>
        <taxon>Metazoa</taxon>
        <taxon>Ecdysozoa</taxon>
        <taxon>Nematoda</taxon>
        <taxon>Chromadorea</taxon>
        <taxon>Rhabditida</taxon>
        <taxon>Tylenchina</taxon>
        <taxon>Tylenchomorpha</taxon>
        <taxon>Tylenchoidea</taxon>
        <taxon>Heteroderidae</taxon>
        <taxon>Heteroderinae</taxon>
        <taxon>Globodera</taxon>
    </lineage>
</organism>
<feature type="compositionally biased region" description="Pro residues" evidence="2">
    <location>
        <begin position="12"/>
        <end position="22"/>
    </location>
</feature>
<dbReference type="Gene3D" id="2.60.40.10">
    <property type="entry name" value="Immunoglobulins"/>
    <property type="match status" value="3"/>
</dbReference>
<evidence type="ECO:0000256" key="1">
    <source>
        <dbReference type="ARBA" id="ARBA00022737"/>
    </source>
</evidence>
<keyword evidence="3" id="KW-0472">Membrane</keyword>
<keyword evidence="3" id="KW-1133">Transmembrane helix</keyword>
<evidence type="ECO:0000313" key="5">
    <source>
        <dbReference type="Proteomes" id="UP000887572"/>
    </source>
</evidence>
<sequence length="473" mass="52373">MRCPLSASRRPNPLPPPAPLVPPFMHKERNGQPADGQKFSNPIKRLALGILSYLRVTDANIGRCFNSGRRMRVMGVHAHVVVILYAVIVVKLSSKLNRIAVTAYSNHVPSPPRNVNVMQINSSSIKVTWEPPADDAAELFGYNVYKFQIVNDQFVNNLRRAVAIVDRNKLYAYLNDLEPNTEYAIRVAAFNMKGDGELSPLTKQSRILTGGKPPSPPRPQSISLINEFRPVRAKVEWHSPRHTYNLPLKKYILWWRPLELADYQRAEVDPKEQSFVLDNLYSGKEYELNIAAVNEAGTSENATEHLITPTGVPDGEPLNIRYTIFNKRLSILWDAPHWRHRNGNISHYEAELSQLGVVGVSPIRRNVTSQTALFDIDPTKSYGFRVAAATSKGTGILSGELRIDSEHSCGIVQTLTYGSGDPLNGASHPAGCSGQICPVDRGEVTTETPTAGPPGSGELWPSVSTRRTTKTES</sequence>
<dbReference type="SMART" id="SM00060">
    <property type="entry name" value="FN3"/>
    <property type="match status" value="3"/>
</dbReference>
<evidence type="ECO:0000256" key="3">
    <source>
        <dbReference type="SAM" id="Phobius"/>
    </source>
</evidence>
<dbReference type="InterPro" id="IPR036116">
    <property type="entry name" value="FN3_sf"/>
</dbReference>
<proteinExistence type="predicted"/>
<feature type="transmembrane region" description="Helical" evidence="3">
    <location>
        <begin position="73"/>
        <end position="92"/>
    </location>
</feature>
<keyword evidence="1" id="KW-0677">Repeat</keyword>
<dbReference type="WBParaSite" id="Gr19_v10_g12885.t1">
    <property type="protein sequence ID" value="Gr19_v10_g12885.t1"/>
    <property type="gene ID" value="Gr19_v10_g12885"/>
</dbReference>
<dbReference type="Proteomes" id="UP000887572">
    <property type="component" value="Unplaced"/>
</dbReference>
<feature type="domain" description="Fibronectin type-III" evidence="4">
    <location>
        <begin position="216"/>
        <end position="313"/>
    </location>
</feature>
<dbReference type="GO" id="GO:0016020">
    <property type="term" value="C:membrane"/>
    <property type="evidence" value="ECO:0007669"/>
    <property type="project" value="UniProtKB-SubCell"/>
</dbReference>
<dbReference type="PROSITE" id="PS50853">
    <property type="entry name" value="FN3"/>
    <property type="match status" value="2"/>
</dbReference>
<feature type="compositionally biased region" description="Low complexity" evidence="2">
    <location>
        <begin position="1"/>
        <end position="11"/>
    </location>
</feature>
<dbReference type="InterPro" id="IPR013783">
    <property type="entry name" value="Ig-like_fold"/>
</dbReference>
<dbReference type="FunFam" id="2.60.40.10:FF:000028">
    <property type="entry name" value="Neuronal cell adhesion molecule"/>
    <property type="match status" value="1"/>
</dbReference>
<dbReference type="PANTHER" id="PTHR46957">
    <property type="entry name" value="CYTOKINE RECEPTOR"/>
    <property type="match status" value="1"/>
</dbReference>
<reference evidence="6" key="1">
    <citation type="submission" date="2022-11" db="UniProtKB">
        <authorList>
            <consortium name="WormBaseParasite"/>
        </authorList>
    </citation>
    <scope>IDENTIFICATION</scope>
</reference>
<feature type="domain" description="Fibronectin type-III" evidence="4">
    <location>
        <begin position="111"/>
        <end position="214"/>
    </location>
</feature>